<organism evidence="1 2">
    <name type="scientific">Nitrosomonas ureae</name>
    <dbReference type="NCBI Taxonomy" id="44577"/>
    <lineage>
        <taxon>Bacteria</taxon>
        <taxon>Pseudomonadati</taxon>
        <taxon>Pseudomonadota</taxon>
        <taxon>Betaproteobacteria</taxon>
        <taxon>Nitrosomonadales</taxon>
        <taxon>Nitrosomonadaceae</taxon>
        <taxon>Nitrosomonas</taxon>
    </lineage>
</organism>
<dbReference type="PANTHER" id="PTHR13887">
    <property type="entry name" value="GLUTATHIONE S-TRANSFERASE KAPPA"/>
    <property type="match status" value="1"/>
</dbReference>
<name>A0A1H2FHH3_9PROT</name>
<protein>
    <recommendedName>
        <fullName evidence="3">DSBA-like thioredoxin domain-containing protein</fullName>
    </recommendedName>
</protein>
<reference evidence="2" key="1">
    <citation type="submission" date="2016-10" db="EMBL/GenBank/DDBJ databases">
        <authorList>
            <person name="Varghese N."/>
            <person name="Submissions S."/>
        </authorList>
    </citation>
    <scope>NUCLEOTIDE SEQUENCE [LARGE SCALE GENOMIC DNA]</scope>
    <source>
        <strain evidence="2">Nm10</strain>
    </source>
</reference>
<evidence type="ECO:0000313" key="1">
    <source>
        <dbReference type="EMBL" id="SDU06830.1"/>
    </source>
</evidence>
<dbReference type="PANTHER" id="PTHR13887:SF54">
    <property type="entry name" value="DSBA FAMILY PROTEIN"/>
    <property type="match status" value="1"/>
</dbReference>
<dbReference type="SUPFAM" id="SSF52833">
    <property type="entry name" value="Thioredoxin-like"/>
    <property type="match status" value="1"/>
</dbReference>
<sequence>MKEMDKTMLYYIHDPMCSWCYAFSQNWEALQRDLPQDVEITYVVGGLAPDTTEPMPPATQKMVQQAWQRIEQTVPGVYFNWDFWSRNTPIRSTYPACRAVLAAKKQRADAEAEMIRAIQTAYYQQAKNPSLPETLHACAREIGLDAQTFIDDLTSSAMENELQQQIQQARNMDVYSYPSLRLVHNHAVFPIAIDYLNHCAMLDEISAIKFEK</sequence>
<proteinExistence type="predicted"/>
<keyword evidence="2" id="KW-1185">Reference proteome</keyword>
<dbReference type="AlphaFoldDB" id="A0A1H2FHH3"/>
<dbReference type="Gene3D" id="3.40.30.10">
    <property type="entry name" value="Glutaredoxin"/>
    <property type="match status" value="1"/>
</dbReference>
<evidence type="ECO:0000313" key="2">
    <source>
        <dbReference type="Proteomes" id="UP000182882"/>
    </source>
</evidence>
<dbReference type="CDD" id="cd03025">
    <property type="entry name" value="DsbA_FrnE_like"/>
    <property type="match status" value="1"/>
</dbReference>
<dbReference type="Pfam" id="PF13743">
    <property type="entry name" value="Thioredoxin_5"/>
    <property type="match status" value="1"/>
</dbReference>
<gene>
    <name evidence="1" type="ORF">SAMN05216406_12138</name>
</gene>
<dbReference type="Proteomes" id="UP000182882">
    <property type="component" value="Unassembled WGS sequence"/>
</dbReference>
<dbReference type="RefSeq" id="WP_082633018.1">
    <property type="nucleotide sequence ID" value="NZ_FNLN01000021.1"/>
</dbReference>
<accession>A0A1H2FHH3</accession>
<dbReference type="InterPro" id="IPR036249">
    <property type="entry name" value="Thioredoxin-like_sf"/>
</dbReference>
<evidence type="ECO:0008006" key="3">
    <source>
        <dbReference type="Google" id="ProtNLM"/>
    </source>
</evidence>
<dbReference type="EMBL" id="FNLN01000021">
    <property type="protein sequence ID" value="SDU06830.1"/>
    <property type="molecule type" value="Genomic_DNA"/>
</dbReference>